<evidence type="ECO:0008006" key="3">
    <source>
        <dbReference type="Google" id="ProtNLM"/>
    </source>
</evidence>
<dbReference type="AlphaFoldDB" id="A0A099KNI7"/>
<dbReference type="RefSeq" id="WP_033082692.1">
    <property type="nucleotide sequence ID" value="NZ_JQEC01000039.1"/>
</dbReference>
<dbReference type="Proteomes" id="UP000029868">
    <property type="component" value="Unassembled WGS sequence"/>
</dbReference>
<accession>A0A099KNI7</accession>
<dbReference type="PATRIC" id="fig|28229.3.peg.2671"/>
<dbReference type="EMBL" id="JQEC01000039">
    <property type="protein sequence ID" value="KGJ91795.1"/>
    <property type="molecule type" value="Genomic_DNA"/>
</dbReference>
<evidence type="ECO:0000313" key="2">
    <source>
        <dbReference type="Proteomes" id="UP000029868"/>
    </source>
</evidence>
<gene>
    <name evidence="1" type="ORF">GAB14E_2952</name>
</gene>
<name>A0A099KNI7_COLPS</name>
<comment type="caution">
    <text evidence="1">The sequence shown here is derived from an EMBL/GenBank/DDBJ whole genome shotgun (WGS) entry which is preliminary data.</text>
</comment>
<organism evidence="1 2">
    <name type="scientific">Colwellia psychrerythraea</name>
    <name type="common">Vibrio psychroerythus</name>
    <dbReference type="NCBI Taxonomy" id="28229"/>
    <lineage>
        <taxon>Bacteria</taxon>
        <taxon>Pseudomonadati</taxon>
        <taxon>Pseudomonadota</taxon>
        <taxon>Gammaproteobacteria</taxon>
        <taxon>Alteromonadales</taxon>
        <taxon>Colwelliaceae</taxon>
        <taxon>Colwellia</taxon>
    </lineage>
</organism>
<evidence type="ECO:0000313" key="1">
    <source>
        <dbReference type="EMBL" id="KGJ91795.1"/>
    </source>
</evidence>
<protein>
    <recommendedName>
        <fullName evidence="3">Lipoprotein</fullName>
    </recommendedName>
</protein>
<reference evidence="1 2" key="1">
    <citation type="submission" date="2014-08" db="EMBL/GenBank/DDBJ databases">
        <title>Genomic and Phenotypic Diversity of Colwellia psychrerythraea strains from Disparate Marine Basins.</title>
        <authorList>
            <person name="Techtmann S.M."/>
            <person name="Stelling S.C."/>
            <person name="Utturkar S.M."/>
            <person name="Alshibli N."/>
            <person name="Harris A."/>
            <person name="Brown S.D."/>
            <person name="Hazen T.C."/>
        </authorList>
    </citation>
    <scope>NUCLEOTIDE SEQUENCE [LARGE SCALE GENOMIC DNA]</scope>
    <source>
        <strain evidence="1 2">GAB14E</strain>
    </source>
</reference>
<dbReference type="OrthoDB" id="6220548at2"/>
<sequence>MNKFLISPLLLTIFLQGCGGSSSSSPEVPVEPVEYNFSLTSQLTNDCGIPSAFTEVELLLQDNTWQTLKVYQPDENGVISFVTENEFINYTLVAKNQQGSKAQGLNIESFYQASSATPSHYQAQFDDRVDNDSCQCVTKNLELSHRSFETQSSVTSSLEFTSSSIIDKGTTLFEGVKVCGTLDGAWPFSSFSILGTDSNDKEIGAAGFTDDFNVNDDVWRLSVFDVANTFQLNQPYQDTSNSQLIKGVKHFLTQATKDEQSLLIFDTHNYVSEAYYQSQASVTFPLNDGLYKSAISKNIHQVISTNASDSLILLAGQYEPAFDYPDFDEIKPDYRYDYSAVTGYPMAIINFTFTDLTMPAKWTFYGPEKGLLAISAPLKGYEDIIKIDSEPKTIDVHLIKSKLTNNYQDYIKHYQGDSALNLTDDFVKDITAAELALKL</sequence>
<dbReference type="PROSITE" id="PS51257">
    <property type="entry name" value="PROKAR_LIPOPROTEIN"/>
    <property type="match status" value="1"/>
</dbReference>
<proteinExistence type="predicted"/>